<accession>F0ENB3</accession>
<keyword evidence="3 5" id="KW-0777">Teichoic acid biosynthesis</keyword>
<dbReference type="PANTHER" id="PTHR32125:SF8">
    <property type="entry name" value="RIBITOL-5-PHOSPHATE CYTIDYLYLTRANSFERASE"/>
    <property type="match status" value="1"/>
</dbReference>
<dbReference type="EMBL" id="AEWT01000030">
    <property type="protein sequence ID" value="EGC68315.1"/>
    <property type="molecule type" value="Genomic_DNA"/>
</dbReference>
<dbReference type="GO" id="GO:0047349">
    <property type="term" value="F:D-ribitol-5-phosphate cytidylyltransferase activity"/>
    <property type="evidence" value="ECO:0007669"/>
    <property type="project" value="UniProtKB-UniRule"/>
</dbReference>
<comment type="catalytic activity">
    <reaction evidence="5">
        <text>D-ribitol 5-phosphate + CTP + H(+) = CDP-L-ribitol + diphosphate</text>
        <dbReference type="Rhea" id="RHEA:12456"/>
        <dbReference type="ChEBI" id="CHEBI:15378"/>
        <dbReference type="ChEBI" id="CHEBI:33019"/>
        <dbReference type="ChEBI" id="CHEBI:37563"/>
        <dbReference type="ChEBI" id="CHEBI:57608"/>
        <dbReference type="ChEBI" id="CHEBI:57695"/>
        <dbReference type="EC" id="2.7.7.40"/>
    </reaction>
</comment>
<dbReference type="InterPro" id="IPR034683">
    <property type="entry name" value="IspD/TarI"/>
</dbReference>
<dbReference type="GO" id="GO:0008299">
    <property type="term" value="P:isoprenoid biosynthetic process"/>
    <property type="evidence" value="ECO:0007669"/>
    <property type="project" value="InterPro"/>
</dbReference>
<evidence type="ECO:0000256" key="4">
    <source>
        <dbReference type="ARBA" id="ARBA00023316"/>
    </source>
</evidence>
<evidence type="ECO:0000313" key="6">
    <source>
        <dbReference type="EMBL" id="EGC68315.1"/>
    </source>
</evidence>
<dbReference type="Gene3D" id="3.90.550.10">
    <property type="entry name" value="Spore Coat Polysaccharide Biosynthesis Protein SpsA, Chain A"/>
    <property type="match status" value="1"/>
</dbReference>
<keyword evidence="1 5" id="KW-0808">Transferase</keyword>
<dbReference type="GO" id="GO:0071555">
    <property type="term" value="P:cell wall organization"/>
    <property type="evidence" value="ECO:0007669"/>
    <property type="project" value="UniProtKB-KW"/>
</dbReference>
<feature type="site" description="Positions ribitol 5-phosphate for the nucleophilic attack" evidence="5">
    <location>
        <position position="158"/>
    </location>
</feature>
<evidence type="ECO:0000313" key="7">
    <source>
        <dbReference type="Proteomes" id="UP000004835"/>
    </source>
</evidence>
<dbReference type="UniPathway" id="UPA00790"/>
<comment type="similarity">
    <text evidence="5">Belongs to the IspD/TarI cytidylyltransferase family. TarI subfamily.</text>
</comment>
<protein>
    <recommendedName>
        <fullName evidence="5">Ribitol-5-phosphate cytidylyltransferase</fullName>
        <ecNumber evidence="5">2.7.7.40</ecNumber>
    </recommendedName>
</protein>
<dbReference type="InterPro" id="IPR034709">
    <property type="entry name" value="TarI"/>
</dbReference>
<reference evidence="6 7" key="1">
    <citation type="submission" date="2011-01" db="EMBL/GenBank/DDBJ databases">
        <authorList>
            <person name="Muzny D."/>
            <person name="Qin X."/>
            <person name="Deng J."/>
            <person name="Jiang H."/>
            <person name="Liu Y."/>
            <person name="Qu J."/>
            <person name="Song X.-Z."/>
            <person name="Zhang L."/>
            <person name="Thornton R."/>
            <person name="Coyle M."/>
            <person name="Francisco L."/>
            <person name="Jackson L."/>
            <person name="Javaid M."/>
            <person name="Korchina V."/>
            <person name="Kovar C."/>
            <person name="Mata R."/>
            <person name="Mathew T."/>
            <person name="Ngo R."/>
            <person name="Nguyen L."/>
            <person name="Nguyen N."/>
            <person name="Okwuonu G."/>
            <person name="Ongeri F."/>
            <person name="Pham C."/>
            <person name="Simmons D."/>
            <person name="Wilczek-Boney K."/>
            <person name="Hale W."/>
            <person name="Jakkamsetti A."/>
            <person name="Pham P."/>
            <person name="Ruth R."/>
            <person name="San Lucas F."/>
            <person name="Warren J."/>
            <person name="Zhang J."/>
            <person name="Zhao Z."/>
            <person name="Zhou C."/>
            <person name="Zhu D."/>
            <person name="Lee S."/>
            <person name="Bess C."/>
            <person name="Blankenburg K."/>
            <person name="Forbes L."/>
            <person name="Fu Q."/>
            <person name="Gubbala S."/>
            <person name="Hirani K."/>
            <person name="Jayaseelan J.C."/>
            <person name="Lara F."/>
            <person name="Munidasa M."/>
            <person name="Palculict T."/>
            <person name="Patil S."/>
            <person name="Pu L.-L."/>
            <person name="Saada N."/>
            <person name="Tang L."/>
            <person name="Weissenberger G."/>
            <person name="Zhu Y."/>
            <person name="Hemphill L."/>
            <person name="Shang Y."/>
            <person name="Youmans B."/>
            <person name="Ayvaz T."/>
            <person name="Ross M."/>
            <person name="Santibanez J."/>
            <person name="Aqrawi P."/>
            <person name="Gross S."/>
            <person name="Joshi V."/>
            <person name="Fowler G."/>
            <person name="Nazareth L."/>
            <person name="Reid J."/>
            <person name="Worley K."/>
            <person name="Petrosino J."/>
            <person name="Highlander S."/>
            <person name="Gibbs R."/>
        </authorList>
    </citation>
    <scope>NUCLEOTIDE SEQUENCE [LARGE SCALE GENOMIC DNA]</scope>
    <source>
        <strain evidence="6 7">ATCC 12755</strain>
    </source>
</reference>
<evidence type="ECO:0000256" key="5">
    <source>
        <dbReference type="HAMAP-Rule" id="MF_02068"/>
    </source>
</evidence>
<feature type="site" description="Transition state stabilizer" evidence="5">
    <location>
        <position position="14"/>
    </location>
</feature>
<dbReference type="CDD" id="cd02516">
    <property type="entry name" value="CDP-ME_synthetase"/>
    <property type="match status" value="1"/>
</dbReference>
<dbReference type="NCBIfam" id="NF001183">
    <property type="entry name" value="PRK00155.1-3"/>
    <property type="match status" value="1"/>
</dbReference>
<comment type="pathway">
    <text evidence="5">Cell wall biogenesis; poly(ribitol phosphate) teichoic acid biosynthesis.</text>
</comment>
<dbReference type="GO" id="GO:0050518">
    <property type="term" value="F:2-C-methyl-D-erythritol 4-phosphate cytidylyltransferase activity"/>
    <property type="evidence" value="ECO:0007669"/>
    <property type="project" value="TreeGrafter"/>
</dbReference>
<dbReference type="PANTHER" id="PTHR32125">
    <property type="entry name" value="2-C-METHYL-D-ERYTHRITOL 4-PHOSPHATE CYTIDYLYLTRANSFERASE, CHLOROPLASTIC"/>
    <property type="match status" value="1"/>
</dbReference>
<evidence type="ECO:0000256" key="3">
    <source>
        <dbReference type="ARBA" id="ARBA00022944"/>
    </source>
</evidence>
<evidence type="ECO:0000256" key="1">
    <source>
        <dbReference type="ARBA" id="ARBA00022679"/>
    </source>
</evidence>
<keyword evidence="2 5" id="KW-0548">Nucleotidyltransferase</keyword>
<dbReference type="InterPro" id="IPR050088">
    <property type="entry name" value="IspD/TarI_cytidylyltransf_bact"/>
</dbReference>
<feature type="binding site" evidence="5">
    <location>
        <begin position="80"/>
        <end position="86"/>
    </location>
    <ligand>
        <name>CTP</name>
        <dbReference type="ChEBI" id="CHEBI:37563"/>
    </ligand>
</feature>
<dbReference type="InterPro" id="IPR018294">
    <property type="entry name" value="ISPD_synthase_CS"/>
</dbReference>
<name>F0ENB3_ENTCA</name>
<feature type="binding site" evidence="5">
    <location>
        <begin position="7"/>
        <end position="10"/>
    </location>
    <ligand>
        <name>CTP</name>
        <dbReference type="ChEBI" id="CHEBI:37563"/>
    </ligand>
</feature>
<keyword evidence="4 5" id="KW-0961">Cell wall biogenesis/degradation</keyword>
<dbReference type="SUPFAM" id="SSF53448">
    <property type="entry name" value="Nucleotide-diphospho-sugar transferases"/>
    <property type="match status" value="1"/>
</dbReference>
<dbReference type="AlphaFoldDB" id="F0ENB3"/>
<dbReference type="HAMAP" id="MF_02068">
    <property type="entry name" value="TarI"/>
    <property type="match status" value="1"/>
</dbReference>
<comment type="caution">
    <text evidence="5">Lacks conserved residue(s) required for the propagation of feature annotation.</text>
</comment>
<evidence type="ECO:0000256" key="2">
    <source>
        <dbReference type="ARBA" id="ARBA00022695"/>
    </source>
</evidence>
<feature type="site" description="Transition state stabilizer" evidence="5">
    <location>
        <position position="22"/>
    </location>
</feature>
<dbReference type="HOGENOM" id="CLU_061281_2_3_9"/>
<dbReference type="FunFam" id="3.90.550.10:FF:000003">
    <property type="entry name" value="2-C-methyl-D-erythritol 4-phosphate cytidylyltransferase"/>
    <property type="match status" value="1"/>
</dbReference>
<comment type="function">
    <text evidence="5">Catalyzes the transfer of the cytidylyl group of CTP to D-ribitol 5-phosphate.</text>
</comment>
<sequence length="233" mass="26186">MLYAQILAGGKGTRMGNVGMPKQFLQLGNRPIIIHTLEKFVLNDEFDAIIVSCPENWIQHAKDIISKYIKDDRVKIIAGGKERNDTLKNGITYIHEQFGSHDDDVIVVHDAVRPFISRRIIEDNIKLSKQYNAIDTVIPATDTIVRGTDKEITEIPIRDEMYQGQTPQTFNINVFLDCLNKLSEEDIKTLSDSCKICLLSGVKVGLVEGSTSNIKVTTPFDLKIANAIIEERE</sequence>
<dbReference type="Pfam" id="PF01128">
    <property type="entry name" value="IspD"/>
    <property type="match status" value="1"/>
</dbReference>
<dbReference type="Proteomes" id="UP000004835">
    <property type="component" value="Unassembled WGS sequence"/>
</dbReference>
<dbReference type="EC" id="2.7.7.40" evidence="5"/>
<proteinExistence type="inferred from homology"/>
<dbReference type="GO" id="GO:1902012">
    <property type="term" value="P:poly(ribitol phosphate) teichoic acid biosynthetic process"/>
    <property type="evidence" value="ECO:0007669"/>
    <property type="project" value="UniProtKB-UniRule"/>
</dbReference>
<feature type="site" description="Positions ribitol 5-phosphate for the nucleophilic attack" evidence="5">
    <location>
        <position position="215"/>
    </location>
</feature>
<organism evidence="6 7">
    <name type="scientific">Enterococcus casseliflavus ATCC 12755</name>
    <dbReference type="NCBI Taxonomy" id="888066"/>
    <lineage>
        <taxon>Bacteria</taxon>
        <taxon>Bacillati</taxon>
        <taxon>Bacillota</taxon>
        <taxon>Bacilli</taxon>
        <taxon>Lactobacillales</taxon>
        <taxon>Enterococcaceae</taxon>
        <taxon>Enterococcus</taxon>
    </lineage>
</organism>
<comment type="caution">
    <text evidence="6">The sequence shown here is derived from an EMBL/GenBank/DDBJ whole genome shotgun (WGS) entry which is preliminary data.</text>
</comment>
<dbReference type="RefSeq" id="WP_005236927.1">
    <property type="nucleotide sequence ID" value="NZ_GL872323.1"/>
</dbReference>
<dbReference type="InterPro" id="IPR029044">
    <property type="entry name" value="Nucleotide-diphossugar_trans"/>
</dbReference>
<dbReference type="PROSITE" id="PS01295">
    <property type="entry name" value="ISPD"/>
    <property type="match status" value="1"/>
</dbReference>
<gene>
    <name evidence="5" type="primary">tarI</name>
    <name evidence="6" type="ORF">HMPREF9087_2905</name>
</gene>